<evidence type="ECO:0000313" key="5">
    <source>
        <dbReference type="Proteomes" id="UP000583929"/>
    </source>
</evidence>
<dbReference type="InterPro" id="IPR001229">
    <property type="entry name" value="Jacalin-like_lectin_dom"/>
</dbReference>
<dbReference type="EMBL" id="JAATIQ010000210">
    <property type="protein sequence ID" value="KAF4369929.1"/>
    <property type="molecule type" value="Genomic_DNA"/>
</dbReference>
<evidence type="ECO:0000256" key="2">
    <source>
        <dbReference type="ARBA" id="ARBA00022734"/>
    </source>
</evidence>
<gene>
    <name evidence="4" type="ORF">G4B88_016090</name>
</gene>
<dbReference type="GO" id="GO:0005537">
    <property type="term" value="F:D-mannose binding"/>
    <property type="evidence" value="ECO:0007669"/>
    <property type="project" value="UniProtKB-ARBA"/>
</dbReference>
<comment type="caution">
    <text evidence="4">The sequence shown here is derived from an EMBL/GenBank/DDBJ whole genome shotgun (WGS) entry which is preliminary data.</text>
</comment>
<dbReference type="GO" id="GO:0005536">
    <property type="term" value="F:D-glucose binding"/>
    <property type="evidence" value="ECO:0007669"/>
    <property type="project" value="UniProtKB-ARBA"/>
</dbReference>
<dbReference type="InterPro" id="IPR033734">
    <property type="entry name" value="Jacalin-like_lectin_dom_plant"/>
</dbReference>
<keyword evidence="5" id="KW-1185">Reference proteome</keyword>
<feature type="domain" description="Jacalin-type lectin" evidence="3">
    <location>
        <begin position="299"/>
        <end position="385"/>
    </location>
</feature>
<sequence length="452" mass="48863">MEGVTSLGAYGGRGGDPWSYILNSGLKEIIIHEDKNIKSISFKDSTGFTSGTFGGNSPDNSERGKERKIVLDWVSEYLISISGTHGVFNGVADVIVSLSFQTNLKIYGPFGTTTIGKPFTIPIDEDSLLLGFFGRCGYYLDALGSYVKPEPIISVGEWGGSGGSPFSFKVRMSWIKQITIRHDSSNIKSLFFKDGNDHEYGPFGGEDPNNRGIDINGPSEFLTAISGTYDIYYGMMVITSLSFITNLKKIHGPFGNSETGPTFSHQTQDGAIVGFHGKSGHFIDSIGVYVKLEGVSSLGAYGGTGGDTWSYIYLISINGTHGKFNDIPDDVILSLSFQTNLKTYGPFGTTTGEPFTIPLSEDNVLVGFFGRCGYYLDALGTYVKPEPIISFGEWGGSGGSPFSFKVGKSWIKQITICHDSSNIKSLFFKDGNDLEYGPFGGEDPNNRGVPTT</sequence>
<name>A0A7J6FJ85_CANSA</name>
<reference evidence="4 5" key="1">
    <citation type="journal article" date="2020" name="bioRxiv">
        <title>Sequence and annotation of 42 cannabis genomes reveals extensive copy number variation in cannabinoid synthesis and pathogen resistance genes.</title>
        <authorList>
            <person name="Mckernan K.J."/>
            <person name="Helbert Y."/>
            <person name="Kane L.T."/>
            <person name="Ebling H."/>
            <person name="Zhang L."/>
            <person name="Liu B."/>
            <person name="Eaton Z."/>
            <person name="Mclaughlin S."/>
            <person name="Kingan S."/>
            <person name="Baybayan P."/>
            <person name="Concepcion G."/>
            <person name="Jordan M."/>
            <person name="Riva A."/>
            <person name="Barbazuk W."/>
            <person name="Harkins T."/>
        </authorList>
    </citation>
    <scope>NUCLEOTIDE SEQUENCE [LARGE SCALE GENOMIC DNA]</scope>
    <source>
        <strain evidence="5">cv. Jamaican Lion 4</strain>
        <tissue evidence="4">Leaf</tissue>
    </source>
</reference>
<dbReference type="PROSITE" id="PS51752">
    <property type="entry name" value="JACALIN_LECTIN"/>
    <property type="match status" value="3"/>
</dbReference>
<keyword evidence="2" id="KW-0430">Lectin</keyword>
<comment type="similarity">
    <text evidence="1">Belongs to the jacalin lectin family.</text>
</comment>
<dbReference type="CDD" id="cd09612">
    <property type="entry name" value="Jacalin"/>
    <property type="match status" value="3"/>
</dbReference>
<evidence type="ECO:0000259" key="3">
    <source>
        <dbReference type="PROSITE" id="PS51752"/>
    </source>
</evidence>
<feature type="domain" description="Jacalin-type lectin" evidence="3">
    <location>
        <begin position="4"/>
        <end position="149"/>
    </location>
</feature>
<dbReference type="AlphaFoldDB" id="A0A7J6FJ85"/>
<dbReference type="InterPro" id="IPR036404">
    <property type="entry name" value="Jacalin-like_lectin_dom_sf"/>
</dbReference>
<proteinExistence type="inferred from homology"/>
<dbReference type="Proteomes" id="UP000583929">
    <property type="component" value="Unassembled WGS sequence"/>
</dbReference>
<protein>
    <recommendedName>
        <fullName evidence="3">Jacalin-type lectin domain-containing protein</fullName>
    </recommendedName>
</protein>
<organism evidence="4 5">
    <name type="scientific">Cannabis sativa</name>
    <name type="common">Hemp</name>
    <name type="synonym">Marijuana</name>
    <dbReference type="NCBI Taxonomy" id="3483"/>
    <lineage>
        <taxon>Eukaryota</taxon>
        <taxon>Viridiplantae</taxon>
        <taxon>Streptophyta</taxon>
        <taxon>Embryophyta</taxon>
        <taxon>Tracheophyta</taxon>
        <taxon>Spermatophyta</taxon>
        <taxon>Magnoliopsida</taxon>
        <taxon>eudicotyledons</taxon>
        <taxon>Gunneridae</taxon>
        <taxon>Pentapetalae</taxon>
        <taxon>rosids</taxon>
        <taxon>fabids</taxon>
        <taxon>Rosales</taxon>
        <taxon>Cannabaceae</taxon>
        <taxon>Cannabis</taxon>
    </lineage>
</organism>
<dbReference type="Pfam" id="PF01419">
    <property type="entry name" value="Jacalin"/>
    <property type="match status" value="3"/>
</dbReference>
<feature type="non-terminal residue" evidence="4">
    <location>
        <position position="452"/>
    </location>
</feature>
<dbReference type="FunFam" id="2.100.10.30:FF:000001">
    <property type="entry name" value="Jacalin-related lectin 33"/>
    <property type="match status" value="2"/>
</dbReference>
<dbReference type="PANTHER" id="PTHR47293:SF79">
    <property type="entry name" value="JACALIN-TYPE LECTIN DOMAIN-CONTAINING PROTEIN"/>
    <property type="match status" value="1"/>
</dbReference>
<evidence type="ECO:0000313" key="4">
    <source>
        <dbReference type="EMBL" id="KAF4369929.1"/>
    </source>
</evidence>
<dbReference type="SUPFAM" id="SSF51101">
    <property type="entry name" value="Mannose-binding lectins"/>
    <property type="match status" value="4"/>
</dbReference>
<dbReference type="SMART" id="SM00915">
    <property type="entry name" value="Jacalin"/>
    <property type="match status" value="3"/>
</dbReference>
<dbReference type="Gene3D" id="2.100.10.30">
    <property type="entry name" value="Jacalin-like lectin domain"/>
    <property type="match status" value="4"/>
</dbReference>
<feature type="domain" description="Jacalin-type lectin" evidence="3">
    <location>
        <begin position="152"/>
        <end position="292"/>
    </location>
</feature>
<evidence type="ECO:0000256" key="1">
    <source>
        <dbReference type="ARBA" id="ARBA00006568"/>
    </source>
</evidence>
<dbReference type="PANTHER" id="PTHR47293">
    <property type="entry name" value="JACALIN-RELATED LECTIN 3"/>
    <property type="match status" value="1"/>
</dbReference>
<accession>A0A7J6FJ85</accession>